<dbReference type="Proteomes" id="UP000694556">
    <property type="component" value="Chromosome 19"/>
</dbReference>
<reference evidence="2" key="2">
    <citation type="submission" date="2025-08" db="UniProtKB">
        <authorList>
            <consortium name="Ensembl"/>
        </authorList>
    </citation>
    <scope>IDENTIFICATION</scope>
</reference>
<evidence type="ECO:0000313" key="3">
    <source>
        <dbReference type="Proteomes" id="UP000694556"/>
    </source>
</evidence>
<keyword evidence="3" id="KW-1185">Reference proteome</keyword>
<evidence type="ECO:0000313" key="2">
    <source>
        <dbReference type="Ensembl" id="ENSCMMP00000023044.1"/>
    </source>
</evidence>
<evidence type="ECO:0000256" key="1">
    <source>
        <dbReference type="SAM" id="MobiDB-lite"/>
    </source>
</evidence>
<accession>A0A8C3CLH6</accession>
<sequence length="298" mass="33048">MAAPLSSALSGGTRPCRPGAVPFSYIPSGSLLYAERPSETHSKDAYNSADSAPSQVKLPAWGTTSARENHTKHQLLPTTNLQHPKPPEVTSLSSDKKKRTKRSLENSTGLRKHLLQYGGALHLESAAEGPSPASFDFSYTNRMPTDRRLAEAANSVSARFHHASSYQKIIALAEAHPFLHCGTVESGDPNMPDHFNRPGKTNPYRSADPWKKIIEPSWVTNRQSSSLPDHFSLLKKGSRYIVMGQIYHRRRQIPANLLQILRGRLRPGDGLFGSSSSYVKRFNRKRNRKVQGADAKCR</sequence>
<dbReference type="AlphaFoldDB" id="A0A8C3CLH6"/>
<reference evidence="2" key="1">
    <citation type="submission" date="2018-09" db="EMBL/GenBank/DDBJ databases">
        <title>Common duck and Muscovy duck high density SNP chip.</title>
        <authorList>
            <person name="Vignal A."/>
            <person name="Thebault N."/>
            <person name="Warren W.C."/>
        </authorList>
    </citation>
    <scope>NUCLEOTIDE SEQUENCE [LARGE SCALE GENOMIC DNA]</scope>
</reference>
<reference evidence="2" key="3">
    <citation type="submission" date="2025-09" db="UniProtKB">
        <authorList>
            <consortium name="Ensembl"/>
        </authorList>
    </citation>
    <scope>IDENTIFICATION</scope>
</reference>
<protein>
    <submittedName>
        <fullName evidence="2">Chromosome 17 open reading frame 58</fullName>
    </submittedName>
</protein>
<organism evidence="2 3">
    <name type="scientific">Cairina moschata</name>
    <name type="common">Muscovy duck</name>
    <dbReference type="NCBI Taxonomy" id="8855"/>
    <lineage>
        <taxon>Eukaryota</taxon>
        <taxon>Metazoa</taxon>
        <taxon>Chordata</taxon>
        <taxon>Craniata</taxon>
        <taxon>Vertebrata</taxon>
        <taxon>Euteleostomi</taxon>
        <taxon>Archelosauria</taxon>
        <taxon>Archosauria</taxon>
        <taxon>Dinosauria</taxon>
        <taxon>Saurischia</taxon>
        <taxon>Theropoda</taxon>
        <taxon>Coelurosauria</taxon>
        <taxon>Aves</taxon>
        <taxon>Neognathae</taxon>
        <taxon>Galloanserae</taxon>
        <taxon>Anseriformes</taxon>
        <taxon>Anatidae</taxon>
        <taxon>Anatinae</taxon>
        <taxon>Cairina</taxon>
    </lineage>
</organism>
<dbReference type="PANTHER" id="PTHR35967">
    <property type="entry name" value="UPF0450 PROTEIN C17ORF58"/>
    <property type="match status" value="1"/>
</dbReference>
<proteinExistence type="predicted"/>
<dbReference type="InterPro" id="IPR008993">
    <property type="entry name" value="TIMP-like_OB-fold"/>
</dbReference>
<name>A0A8C3CLH6_CAIMO</name>
<dbReference type="SUPFAM" id="SSF50242">
    <property type="entry name" value="TIMP-like"/>
    <property type="match status" value="1"/>
</dbReference>
<feature type="region of interest" description="Disordered" evidence="1">
    <location>
        <begin position="36"/>
        <end position="108"/>
    </location>
</feature>
<feature type="region of interest" description="Disordered" evidence="1">
    <location>
        <begin position="1"/>
        <end position="20"/>
    </location>
</feature>
<dbReference type="PANTHER" id="PTHR35967:SF1">
    <property type="entry name" value="UPF0450 PROTEIN C17ORF58"/>
    <property type="match status" value="1"/>
</dbReference>
<dbReference type="Ensembl" id="ENSCMMT00000025227.1">
    <property type="protein sequence ID" value="ENSCMMP00000023044.1"/>
    <property type="gene ID" value="ENSCMMG00000014410.1"/>
</dbReference>